<protein>
    <submittedName>
        <fullName evidence="1">Uncharacterized protein</fullName>
    </submittedName>
</protein>
<reference evidence="1" key="1">
    <citation type="submission" date="2021-01" db="EMBL/GenBank/DDBJ databases">
        <authorList>
            <person name="Corre E."/>
            <person name="Pelletier E."/>
            <person name="Niang G."/>
            <person name="Scheremetjew M."/>
            <person name="Finn R."/>
            <person name="Kale V."/>
            <person name="Holt S."/>
            <person name="Cochrane G."/>
            <person name="Meng A."/>
            <person name="Brown T."/>
            <person name="Cohen L."/>
        </authorList>
    </citation>
    <scope>NUCLEOTIDE SEQUENCE</scope>
    <source>
        <strain evidence="1">CCAP1064/1</strain>
    </source>
</reference>
<accession>A0A7S0C412</accession>
<proteinExistence type="predicted"/>
<organism evidence="1">
    <name type="scientific">Proboscia inermis</name>
    <dbReference type="NCBI Taxonomy" id="420281"/>
    <lineage>
        <taxon>Eukaryota</taxon>
        <taxon>Sar</taxon>
        <taxon>Stramenopiles</taxon>
        <taxon>Ochrophyta</taxon>
        <taxon>Bacillariophyta</taxon>
        <taxon>Coscinodiscophyceae</taxon>
        <taxon>Rhizosoleniophycidae</taxon>
        <taxon>Rhizosoleniales</taxon>
        <taxon>Rhizosoleniaceae</taxon>
        <taxon>Proboscia</taxon>
    </lineage>
</organism>
<dbReference type="AlphaFoldDB" id="A0A7S0C412"/>
<name>A0A7S0C412_9STRA</name>
<dbReference type="EMBL" id="HBEL01015588">
    <property type="protein sequence ID" value="CAD8411323.1"/>
    <property type="molecule type" value="Transcribed_RNA"/>
</dbReference>
<evidence type="ECO:0000313" key="1">
    <source>
        <dbReference type="EMBL" id="CAD8411323.1"/>
    </source>
</evidence>
<gene>
    <name evidence="1" type="ORF">PINE0816_LOCUS7446</name>
</gene>
<sequence length="194" mass="21858">MIRRKLPSLFLLFTSLFVQKSLVLLYTSIILGTVILISNPVNAQFGVPKVSKTGQAEIKANGEEQKYTATPESGFLSEQDSSDIEGLIDAAKQDPETMAMVNRLKTDMSSELDALRKEPMEQILGGMKETLDNLKLIEHLFKDKERAVEEMNKEGMIEKTHLDAYMKNPDLLEEDTRKGLWFNFVSLAVVGEFL</sequence>